<dbReference type="InterPro" id="IPR025257">
    <property type="entry name" value="MINDY-3/4_CD"/>
</dbReference>
<evidence type="ECO:0000313" key="6">
    <source>
        <dbReference type="RefSeq" id="XP_039245896.1"/>
    </source>
</evidence>
<organism evidence="5 6">
    <name type="scientific">Pipra filicauda</name>
    <name type="common">Wire-tailed manakin</name>
    <dbReference type="NCBI Taxonomy" id="649802"/>
    <lineage>
        <taxon>Eukaryota</taxon>
        <taxon>Metazoa</taxon>
        <taxon>Chordata</taxon>
        <taxon>Craniata</taxon>
        <taxon>Vertebrata</taxon>
        <taxon>Euteleostomi</taxon>
        <taxon>Archelosauria</taxon>
        <taxon>Archosauria</taxon>
        <taxon>Dinosauria</taxon>
        <taxon>Saurischia</taxon>
        <taxon>Theropoda</taxon>
        <taxon>Coelurosauria</taxon>
        <taxon>Aves</taxon>
        <taxon>Neognathae</taxon>
        <taxon>Neoaves</taxon>
        <taxon>Telluraves</taxon>
        <taxon>Australaves</taxon>
        <taxon>Passeriformes</taxon>
        <taxon>Pipridae</taxon>
        <taxon>Pipra</taxon>
    </lineage>
</organism>
<comment type="catalytic activity">
    <reaction evidence="2">
        <text>Thiol-dependent hydrolysis of ester, thioester, amide, peptide and isopeptide bonds formed by the C-terminal Gly of ubiquitin (a 76-residue protein attached to proteins as an intracellular targeting signal).</text>
        <dbReference type="EC" id="3.4.19.12"/>
    </reaction>
</comment>
<dbReference type="PANTHER" id="PTHR12473">
    <property type="entry name" value="UBIQUITIN CARBOXYL-TERMINAL HYDROLASE MINDY-4-RELATED"/>
    <property type="match status" value="1"/>
</dbReference>
<dbReference type="SMART" id="SM01174">
    <property type="entry name" value="DUF4205"/>
    <property type="match status" value="1"/>
</dbReference>
<dbReference type="GO" id="GO:0071108">
    <property type="term" value="P:protein K48-linked deubiquitination"/>
    <property type="evidence" value="ECO:0007669"/>
    <property type="project" value="InterPro"/>
</dbReference>
<dbReference type="InterPro" id="IPR039785">
    <property type="entry name" value="MINY3/4"/>
</dbReference>
<reference evidence="6" key="1">
    <citation type="submission" date="2025-08" db="UniProtKB">
        <authorList>
            <consortium name="RefSeq"/>
        </authorList>
    </citation>
    <scope>IDENTIFICATION</scope>
    <source>
        <tissue evidence="6">Muscle</tissue>
    </source>
</reference>
<dbReference type="InParanoid" id="A0A7R5KXU2"/>
<dbReference type="EC" id="3.4.19.12" evidence="2"/>
<feature type="region of interest" description="Disordered" evidence="3">
    <location>
        <begin position="1"/>
        <end position="44"/>
    </location>
</feature>
<feature type="domain" description="Deubiquitinating enzyme MINDY-3/4 conserved" evidence="4">
    <location>
        <begin position="126"/>
        <end position="462"/>
    </location>
</feature>
<dbReference type="Pfam" id="PF13898">
    <property type="entry name" value="MINDY-3_4_CD"/>
    <property type="match status" value="1"/>
</dbReference>
<dbReference type="PANTHER" id="PTHR12473:SF18">
    <property type="entry name" value="INACTIVE UBIQUITIN CARBOXYL-TERMINAL HYDROLASE MINDY-4B"/>
    <property type="match status" value="1"/>
</dbReference>
<keyword evidence="2" id="KW-0788">Thiol protease</keyword>
<feature type="compositionally biased region" description="Pro residues" evidence="3">
    <location>
        <begin position="91"/>
        <end position="108"/>
    </location>
</feature>
<evidence type="ECO:0000313" key="5">
    <source>
        <dbReference type="Proteomes" id="UP000504627"/>
    </source>
</evidence>
<dbReference type="GO" id="GO:1990380">
    <property type="term" value="F:K48-linked deubiquitinase activity"/>
    <property type="evidence" value="ECO:0007669"/>
    <property type="project" value="UniProtKB-UniRule"/>
</dbReference>
<evidence type="ECO:0000259" key="4">
    <source>
        <dbReference type="SMART" id="SM01174"/>
    </source>
</evidence>
<keyword evidence="2 6" id="KW-0378">Hydrolase</keyword>
<evidence type="ECO:0000256" key="2">
    <source>
        <dbReference type="RuleBase" id="RU367088"/>
    </source>
</evidence>
<comment type="similarity">
    <text evidence="1 2">Belongs to the MINDY deubiquitinase family. FAM188 subfamily.</text>
</comment>
<accession>A0A7R5KXU2</accession>
<dbReference type="AlphaFoldDB" id="A0A7R5KXU2"/>
<dbReference type="GO" id="GO:0006508">
    <property type="term" value="P:proteolysis"/>
    <property type="evidence" value="ECO:0007669"/>
    <property type="project" value="UniProtKB-KW"/>
</dbReference>
<name>A0A7R5KXU2_9PASS</name>
<proteinExistence type="inferred from homology"/>
<evidence type="ECO:0000256" key="3">
    <source>
        <dbReference type="SAM" id="MobiDB-lite"/>
    </source>
</evidence>
<feature type="region of interest" description="Disordered" evidence="3">
    <location>
        <begin position="75"/>
        <end position="120"/>
    </location>
</feature>
<keyword evidence="5" id="KW-1185">Reference proteome</keyword>
<gene>
    <name evidence="6" type="primary">MINDY4B</name>
</gene>
<comment type="function">
    <text evidence="2">Hydrolase that can remove 'Lys-48'-linked conjugated ubiquitin from proteins.</text>
</comment>
<protein>
    <recommendedName>
        <fullName evidence="2">Ubiquitin carboxyl-terminal hydrolase MINDY</fullName>
        <ecNumber evidence="2">3.4.19.12</ecNumber>
    </recommendedName>
</protein>
<keyword evidence="2" id="KW-0833">Ubl conjugation pathway</keyword>
<dbReference type="GO" id="GO:0004843">
    <property type="term" value="F:cysteine-type deubiquitinase activity"/>
    <property type="evidence" value="ECO:0007669"/>
    <property type="project" value="UniProtKB-UniRule"/>
</dbReference>
<dbReference type="CTD" id="646951"/>
<dbReference type="GeneID" id="113992784"/>
<sequence length="467" mass="50701">MGDRGAEQEAAMGDRGAEQEAAMGDRGAEQEAAMGDRGAEHAASTELEEIVSRISDLNKWREIFSFRGLEINNTIHQRGRGRAGDGSPGAGEPPGPQPPSTVPQPLLLPPGTGGRPLSPDTAMGLQKLLFGNTTPLFSCEWAAAHFRFRQPHSDLAYALQAGKGGTRAVLMAVQAHIITYLLFTRDTEYTHLDRLCRIGQREQGQALAVALAETLWAAGGGGRAVVCLTTTAGTTMPRAGCRADAFTDRIWLFEFSEKAAAQEFISHHVNCFRCEGNHGVILFLYSLLFSRTLERVQEDLGDTAPLLNVSSGNVTCTEAVLSLLLTGRASPRELGGGAGEARGQRGPVGFLRWERAAELQVSPALRTPRLPVWLCGVPGRHGVLFGTDPRLLSHWRAERLFHLHFYSGQQEQTRTAHLTIDTHSHHWEEAPSADACSPGKRCPALEMAIRTKWAGATVSWNGTDPFF</sequence>
<evidence type="ECO:0000256" key="1">
    <source>
        <dbReference type="ARBA" id="ARBA00011074"/>
    </source>
</evidence>
<dbReference type="RefSeq" id="XP_039245896.1">
    <property type="nucleotide sequence ID" value="XM_039389962.1"/>
</dbReference>
<dbReference type="Proteomes" id="UP000504627">
    <property type="component" value="Unplaced"/>
</dbReference>
<keyword evidence="2" id="KW-0645">Protease</keyword>